<evidence type="ECO:0000259" key="1">
    <source>
        <dbReference type="SMART" id="SM00642"/>
    </source>
</evidence>
<feature type="domain" description="Glycosyl hydrolase family 13 catalytic" evidence="1">
    <location>
        <begin position="36"/>
        <end position="387"/>
    </location>
</feature>
<organism evidence="2 3">
    <name type="scientific">Streptomyces resistomycificus</name>
    <dbReference type="NCBI Taxonomy" id="67356"/>
    <lineage>
        <taxon>Bacteria</taxon>
        <taxon>Bacillati</taxon>
        <taxon>Actinomycetota</taxon>
        <taxon>Actinomycetes</taxon>
        <taxon>Kitasatosporales</taxon>
        <taxon>Streptomycetaceae</taxon>
        <taxon>Streptomyces</taxon>
        <taxon>Streptomyces aurantiacus group</taxon>
    </lineage>
</organism>
<proteinExistence type="predicted"/>
<sequence>LTPEVGAVLARYPLREFVTASDTLPLLVERERALYGSWYEFFPRSEGTPERPHGTFRTAARRLPAIAAMGFDVVYLPPIHPIGHTFRKGRNNSLSAGPDDVGVPWAIGSPEGGHDAVHPDLGTLEDFDHFVAQAGELGLEIALDFALQCSPDHPWVHKHPEWFHHRPDGTIAYAENPPKKYQDIYPIAFDADMDGLIAETLRVLRHWMDHGVRIFRVDNPHTKPVVFWERVIADINRTDPDVVFLAEAFTRPAMMHTLAQSGFQQSYTYFTWRNTKDELTEYLSELSGEAAAYMRPNFFANTPDILHSYLQRGGRPAFETRAVLAATLSPTWGIYSGYELCENTPLREGSEEYLDSEKYQLKPRDWETADREGRSLTPLITKLNAIRRAHPALR</sequence>
<keyword evidence="3" id="KW-1185">Reference proteome</keyword>
<dbReference type="GO" id="GO:0016740">
    <property type="term" value="F:transferase activity"/>
    <property type="evidence" value="ECO:0007669"/>
    <property type="project" value="UniProtKB-KW"/>
</dbReference>
<keyword evidence="2" id="KW-0808">Transferase</keyword>
<dbReference type="CDD" id="cd11344">
    <property type="entry name" value="AmyAc_GlgE_like"/>
    <property type="match status" value="1"/>
</dbReference>
<name>A0A0L8LNC9_9ACTN</name>
<dbReference type="EMBL" id="LGUS01000065">
    <property type="protein sequence ID" value="KOG39610.1"/>
    <property type="molecule type" value="Genomic_DNA"/>
</dbReference>
<dbReference type="InterPro" id="IPR017853">
    <property type="entry name" value="GH"/>
</dbReference>
<accession>A0A0L8LNC9</accession>
<protein>
    <submittedName>
        <fullName evidence="2">Alpha-1,4-glucan:maltose-1-phosphate maltosyltransferase</fullName>
    </submittedName>
</protein>
<feature type="non-terminal residue" evidence="2">
    <location>
        <position position="394"/>
    </location>
</feature>
<reference evidence="3" key="1">
    <citation type="submission" date="2015-07" db="EMBL/GenBank/DDBJ databases">
        <authorList>
            <person name="Ju K.-S."/>
            <person name="Doroghazi J.R."/>
            <person name="Metcalf W.W."/>
        </authorList>
    </citation>
    <scope>NUCLEOTIDE SEQUENCE [LARGE SCALE GENOMIC DNA]</scope>
    <source>
        <strain evidence="3">NRRL 2290</strain>
    </source>
</reference>
<dbReference type="PANTHER" id="PTHR47786">
    <property type="entry name" value="ALPHA-1,4-GLUCAN:MALTOSE-1-PHOSPHATE MALTOSYLTRANSFERASE"/>
    <property type="match status" value="1"/>
</dbReference>
<dbReference type="PANTHER" id="PTHR47786:SF2">
    <property type="entry name" value="GLYCOSYL HYDROLASE FAMILY 13 CATALYTIC DOMAIN-CONTAINING PROTEIN"/>
    <property type="match status" value="1"/>
</dbReference>
<dbReference type="eggNOG" id="COG0366">
    <property type="taxonomic scope" value="Bacteria"/>
</dbReference>
<dbReference type="GO" id="GO:0005975">
    <property type="term" value="P:carbohydrate metabolic process"/>
    <property type="evidence" value="ECO:0007669"/>
    <property type="project" value="InterPro"/>
</dbReference>
<dbReference type="Proteomes" id="UP000037251">
    <property type="component" value="Unassembled WGS sequence"/>
</dbReference>
<dbReference type="Gene3D" id="3.20.20.80">
    <property type="entry name" value="Glycosidases"/>
    <property type="match status" value="1"/>
</dbReference>
<evidence type="ECO:0000313" key="2">
    <source>
        <dbReference type="EMBL" id="KOG39610.1"/>
    </source>
</evidence>
<dbReference type="SMART" id="SM00642">
    <property type="entry name" value="Aamy"/>
    <property type="match status" value="1"/>
</dbReference>
<dbReference type="AlphaFoldDB" id="A0A0L8LNC9"/>
<evidence type="ECO:0000313" key="3">
    <source>
        <dbReference type="Proteomes" id="UP000037251"/>
    </source>
</evidence>
<comment type="caution">
    <text evidence="2">The sequence shown here is derived from an EMBL/GenBank/DDBJ whole genome shotgun (WGS) entry which is preliminary data.</text>
</comment>
<dbReference type="InterPro" id="IPR006047">
    <property type="entry name" value="GH13_cat_dom"/>
</dbReference>
<gene>
    <name evidence="2" type="ORF">ADK37_08840</name>
</gene>
<feature type="non-terminal residue" evidence="2">
    <location>
        <position position="1"/>
    </location>
</feature>
<dbReference type="SUPFAM" id="SSF51445">
    <property type="entry name" value="(Trans)glycosidases"/>
    <property type="match status" value="1"/>
</dbReference>